<feature type="domain" description="N-acetyltransferase" evidence="1">
    <location>
        <begin position="19"/>
        <end position="187"/>
    </location>
</feature>
<dbReference type="EMBL" id="CP048104">
    <property type="protein sequence ID" value="QKG84841.1"/>
    <property type="molecule type" value="Genomic_DNA"/>
</dbReference>
<keyword evidence="2" id="KW-0808">Transferase</keyword>
<sequence length="245" mass="27765">MKSIFEGRIQNGAQVGQGYVVRKLTEDDLADILHVQEEVVFYLKKKETLQPLTREEFVYILEGNGLVLGAYTGDKLIAFRALLVPTIDGEHLGRDIGLPENELPKVIYQEISSVLPAYRGNRLQKTLATLIMQELAKKDHPYRYICCTVAPFNIPSLKDKFSQGMQIAALKEKYGGQLRYIFVKDLVIDPEASWTEITPIKMDDISAQREKLAEGCRGIHMEDKGGNLWVHYGRNEGVRHRQCGT</sequence>
<dbReference type="RefSeq" id="WP_173222922.1">
    <property type="nucleotide sequence ID" value="NZ_CP048104.1"/>
</dbReference>
<gene>
    <name evidence="2" type="ORF">GXN76_10415</name>
</gene>
<dbReference type="GO" id="GO:0016747">
    <property type="term" value="F:acyltransferase activity, transferring groups other than amino-acyl groups"/>
    <property type="evidence" value="ECO:0007669"/>
    <property type="project" value="InterPro"/>
</dbReference>
<dbReference type="InterPro" id="IPR000182">
    <property type="entry name" value="GNAT_dom"/>
</dbReference>
<dbReference type="Proteomes" id="UP000503088">
    <property type="component" value="Chromosome"/>
</dbReference>
<dbReference type="KEGG" id="kpul:GXN76_10415"/>
<keyword evidence="3" id="KW-1185">Reference proteome</keyword>
<dbReference type="AlphaFoldDB" id="A0A7D3YAA4"/>
<name>A0A7D3YAA4_9BACL</name>
<proteinExistence type="predicted"/>
<accession>A0A7D3YAA4</accession>
<protein>
    <submittedName>
        <fullName evidence="2">GNAT family N-acetyltransferase</fullName>
    </submittedName>
</protein>
<dbReference type="SUPFAM" id="SSF55729">
    <property type="entry name" value="Acyl-CoA N-acyltransferases (Nat)"/>
    <property type="match status" value="1"/>
</dbReference>
<dbReference type="PROSITE" id="PS51186">
    <property type="entry name" value="GNAT"/>
    <property type="match status" value="1"/>
</dbReference>
<reference evidence="2 3" key="1">
    <citation type="submission" date="2020-01" db="EMBL/GenBank/DDBJ databases">
        <authorList>
            <person name="Gulvik C.A."/>
            <person name="Batra D.G."/>
        </authorList>
    </citation>
    <scope>NUCLEOTIDE SEQUENCE [LARGE SCALE GENOMIC DNA]</scope>
    <source>
        <strain evidence="2 3">W9323</strain>
    </source>
</reference>
<dbReference type="Gene3D" id="3.40.630.30">
    <property type="match status" value="1"/>
</dbReference>
<dbReference type="InterPro" id="IPR016181">
    <property type="entry name" value="Acyl_CoA_acyltransferase"/>
</dbReference>
<evidence type="ECO:0000313" key="3">
    <source>
        <dbReference type="Proteomes" id="UP000503088"/>
    </source>
</evidence>
<evidence type="ECO:0000313" key="2">
    <source>
        <dbReference type="EMBL" id="QKG84841.1"/>
    </source>
</evidence>
<evidence type="ECO:0000259" key="1">
    <source>
        <dbReference type="PROSITE" id="PS51186"/>
    </source>
</evidence>
<organism evidence="2 3">
    <name type="scientific">Kroppenstedtia pulmonis</name>
    <dbReference type="NCBI Taxonomy" id="1380685"/>
    <lineage>
        <taxon>Bacteria</taxon>
        <taxon>Bacillati</taxon>
        <taxon>Bacillota</taxon>
        <taxon>Bacilli</taxon>
        <taxon>Bacillales</taxon>
        <taxon>Thermoactinomycetaceae</taxon>
        <taxon>Kroppenstedtia</taxon>
    </lineage>
</organism>